<feature type="signal peptide" evidence="1">
    <location>
        <begin position="1"/>
        <end position="30"/>
    </location>
</feature>
<gene>
    <name evidence="3" type="ORF">C1I93_20405</name>
</gene>
<evidence type="ECO:0000313" key="3">
    <source>
        <dbReference type="EMBL" id="PZF91966.1"/>
    </source>
</evidence>
<evidence type="ECO:0000256" key="1">
    <source>
        <dbReference type="SAM" id="SignalP"/>
    </source>
</evidence>
<accession>A0A2W2D3V2</accession>
<organism evidence="3 4">
    <name type="scientific">Micromonospora endophytica</name>
    <dbReference type="NCBI Taxonomy" id="515350"/>
    <lineage>
        <taxon>Bacteria</taxon>
        <taxon>Bacillati</taxon>
        <taxon>Actinomycetota</taxon>
        <taxon>Actinomycetes</taxon>
        <taxon>Micromonosporales</taxon>
        <taxon>Micromonosporaceae</taxon>
        <taxon>Micromonospora</taxon>
    </lineage>
</organism>
<evidence type="ECO:0000313" key="4">
    <source>
        <dbReference type="Proteomes" id="UP000248627"/>
    </source>
</evidence>
<feature type="chain" id="PRO_5015962363" description="CBM2 domain-containing protein" evidence="1">
    <location>
        <begin position="31"/>
        <end position="152"/>
    </location>
</feature>
<dbReference type="GO" id="GO:0005975">
    <property type="term" value="P:carbohydrate metabolic process"/>
    <property type="evidence" value="ECO:0007669"/>
    <property type="project" value="InterPro"/>
</dbReference>
<dbReference type="InterPro" id="IPR001919">
    <property type="entry name" value="CBD2"/>
</dbReference>
<feature type="domain" description="CBM2" evidence="2">
    <location>
        <begin position="27"/>
        <end position="137"/>
    </location>
</feature>
<dbReference type="GO" id="GO:0030247">
    <property type="term" value="F:polysaccharide binding"/>
    <property type="evidence" value="ECO:0007669"/>
    <property type="project" value="UniProtKB-UniRule"/>
</dbReference>
<dbReference type="GO" id="GO:0004553">
    <property type="term" value="F:hydrolase activity, hydrolyzing O-glycosyl compounds"/>
    <property type="evidence" value="ECO:0007669"/>
    <property type="project" value="InterPro"/>
</dbReference>
<dbReference type="Pfam" id="PF00553">
    <property type="entry name" value="CBM_2"/>
    <property type="match status" value="1"/>
</dbReference>
<dbReference type="PROSITE" id="PS51257">
    <property type="entry name" value="PROKAR_LIPOPROTEIN"/>
    <property type="match status" value="1"/>
</dbReference>
<feature type="non-terminal residue" evidence="3">
    <location>
        <position position="152"/>
    </location>
</feature>
<comment type="caution">
    <text evidence="3">The sequence shown here is derived from an EMBL/GenBank/DDBJ whole genome shotgun (WGS) entry which is preliminary data.</text>
</comment>
<dbReference type="Proteomes" id="UP000248627">
    <property type="component" value="Unassembled WGS sequence"/>
</dbReference>
<reference evidence="3 4" key="1">
    <citation type="submission" date="2018-01" db="EMBL/GenBank/DDBJ databases">
        <title>Draft genome sequence of Jishengella endophytica.</title>
        <authorList>
            <person name="Sahin N."/>
            <person name="Ay H."/>
            <person name="Saygin H."/>
        </authorList>
    </citation>
    <scope>NUCLEOTIDE SEQUENCE [LARGE SCALE GENOMIC DNA]</scope>
    <source>
        <strain evidence="3 4">DSM 45430</strain>
    </source>
</reference>
<dbReference type="SUPFAM" id="SSF49384">
    <property type="entry name" value="Carbohydrate-binding domain"/>
    <property type="match status" value="1"/>
</dbReference>
<dbReference type="EMBL" id="POTX01000153">
    <property type="protein sequence ID" value="PZF91966.1"/>
    <property type="molecule type" value="Genomic_DNA"/>
</dbReference>
<dbReference type="SMART" id="SM00637">
    <property type="entry name" value="CBD_II"/>
    <property type="match status" value="1"/>
</dbReference>
<keyword evidence="4" id="KW-1185">Reference proteome</keyword>
<protein>
    <recommendedName>
        <fullName evidence="2">CBM2 domain-containing protein</fullName>
    </recommendedName>
</protein>
<name>A0A2W2D3V2_9ACTN</name>
<dbReference type="Gene3D" id="2.60.40.290">
    <property type="match status" value="1"/>
</dbReference>
<dbReference type="InterPro" id="IPR008965">
    <property type="entry name" value="CBM2/CBM3_carb-bd_dom_sf"/>
</dbReference>
<keyword evidence="1" id="KW-0732">Signal</keyword>
<proteinExistence type="predicted"/>
<dbReference type="AlphaFoldDB" id="A0A2W2D3V2"/>
<sequence>MSRRRIRSILAACVAAVLAAVGLTVTTASAAAGCRVTYSVTNEWPGGFGANVNVDNLGDPINGWRLTWSFGAGQTITQLWSGSHTQSGANVTVTNASWNAGIPTNGSVSFGFNAAMSGTNNPVPTSFTLNGTVCTGTTNPTTGPPTTSPSPT</sequence>
<evidence type="ECO:0000259" key="2">
    <source>
        <dbReference type="PROSITE" id="PS51173"/>
    </source>
</evidence>
<dbReference type="PROSITE" id="PS51173">
    <property type="entry name" value="CBM2"/>
    <property type="match status" value="1"/>
</dbReference>
<dbReference type="RefSeq" id="WP_181445251.1">
    <property type="nucleotide sequence ID" value="NZ_POTX01000153.1"/>
</dbReference>
<dbReference type="InterPro" id="IPR012291">
    <property type="entry name" value="CBM2_carb-bd_dom_sf"/>
</dbReference>